<dbReference type="AlphaFoldDB" id="A0A6A3TR12"/>
<accession>A0A6A3TR12</accession>
<evidence type="ECO:0000313" key="2">
    <source>
        <dbReference type="EMBL" id="KAE9140949.1"/>
    </source>
</evidence>
<protein>
    <submittedName>
        <fullName evidence="2">Uncharacterized protein</fullName>
    </submittedName>
</protein>
<dbReference type="Proteomes" id="UP000440732">
    <property type="component" value="Unassembled WGS sequence"/>
</dbReference>
<name>A0A6A3TR12_9STRA</name>
<sequence>MSKPESNQKSSYTPETMSPKSTTSSTPESGTSDEFLEFEGTTSIAPAPSPTYRYCSRCHSRVANSASGSKTARARNSGAPLS</sequence>
<feature type="compositionally biased region" description="Low complexity" evidence="1">
    <location>
        <begin position="13"/>
        <end position="33"/>
    </location>
</feature>
<proteinExistence type="predicted"/>
<feature type="region of interest" description="Disordered" evidence="1">
    <location>
        <begin position="1"/>
        <end position="82"/>
    </location>
</feature>
<evidence type="ECO:0000313" key="3">
    <source>
        <dbReference type="Proteomes" id="UP000440732"/>
    </source>
</evidence>
<organism evidence="2 3">
    <name type="scientific">Phytophthora fragariae</name>
    <dbReference type="NCBI Taxonomy" id="53985"/>
    <lineage>
        <taxon>Eukaryota</taxon>
        <taxon>Sar</taxon>
        <taxon>Stramenopiles</taxon>
        <taxon>Oomycota</taxon>
        <taxon>Peronosporomycetes</taxon>
        <taxon>Peronosporales</taxon>
        <taxon>Peronosporaceae</taxon>
        <taxon>Phytophthora</taxon>
    </lineage>
</organism>
<dbReference type="EMBL" id="QXGA01000797">
    <property type="protein sequence ID" value="KAE9140949.1"/>
    <property type="molecule type" value="Genomic_DNA"/>
</dbReference>
<reference evidence="2 3" key="1">
    <citation type="submission" date="2018-08" db="EMBL/GenBank/DDBJ databases">
        <title>Genomic investigation of the strawberry pathogen Phytophthora fragariae indicates pathogenicity is determined by transcriptional variation in three key races.</title>
        <authorList>
            <person name="Adams T.M."/>
            <person name="Armitage A.D."/>
            <person name="Sobczyk M.K."/>
            <person name="Bates H.J."/>
            <person name="Dunwell J.M."/>
            <person name="Nellist C.F."/>
            <person name="Harrison R.J."/>
        </authorList>
    </citation>
    <scope>NUCLEOTIDE SEQUENCE [LARGE SCALE GENOMIC DNA]</scope>
    <source>
        <strain evidence="2 3">NOV-5</strain>
    </source>
</reference>
<gene>
    <name evidence="2" type="ORF">PF006_g13418</name>
</gene>
<comment type="caution">
    <text evidence="2">The sequence shown here is derived from an EMBL/GenBank/DDBJ whole genome shotgun (WGS) entry which is preliminary data.</text>
</comment>
<feature type="compositionally biased region" description="Polar residues" evidence="1">
    <location>
        <begin position="1"/>
        <end position="12"/>
    </location>
</feature>
<evidence type="ECO:0000256" key="1">
    <source>
        <dbReference type="SAM" id="MobiDB-lite"/>
    </source>
</evidence>